<keyword evidence="3" id="KW-0233">DNA recombination</keyword>
<dbReference type="InterPro" id="IPR013762">
    <property type="entry name" value="Integrase-like_cat_sf"/>
</dbReference>
<gene>
    <name evidence="5" type="ORF">A5CPEGH6_03130</name>
</gene>
<dbReference type="PANTHER" id="PTHR30349">
    <property type="entry name" value="PHAGE INTEGRASE-RELATED"/>
    <property type="match status" value="1"/>
</dbReference>
<dbReference type="SUPFAM" id="SSF56349">
    <property type="entry name" value="DNA breaking-rejoining enzymes"/>
    <property type="match status" value="1"/>
</dbReference>
<dbReference type="InterPro" id="IPR025269">
    <property type="entry name" value="SAM-like_dom"/>
</dbReference>
<evidence type="ECO:0000256" key="1">
    <source>
        <dbReference type="ARBA" id="ARBA00008857"/>
    </source>
</evidence>
<proteinExistence type="inferred from homology"/>
<dbReference type="InterPro" id="IPR011010">
    <property type="entry name" value="DNA_brk_join_enz"/>
</dbReference>
<keyword evidence="2" id="KW-0238">DNA-binding</keyword>
<comment type="similarity">
    <text evidence="1">Belongs to the 'phage' integrase family.</text>
</comment>
<dbReference type="InterPro" id="IPR035386">
    <property type="entry name" value="Arm-DNA-bind_5"/>
</dbReference>
<reference evidence="6" key="1">
    <citation type="submission" date="2019-06" db="EMBL/GenBank/DDBJ databases">
        <title>Alistipes onderdonkii subsp. vulgaris subsp. nov., Alistipes dispar sp. nov. and Alistipes communis sp. nov., isolated from human faeces, and creation of Alistipes onderdonkii subsp. onderdonkii subsp. nov.</title>
        <authorList>
            <person name="Sakamoto M."/>
            <person name="Ikeyama N."/>
            <person name="Ogata Y."/>
            <person name="Suda W."/>
            <person name="Iino T."/>
            <person name="Hattori M."/>
            <person name="Ohkuma M."/>
        </authorList>
    </citation>
    <scope>NUCLEOTIDE SEQUENCE [LARGE SCALE GENOMIC DNA]</scope>
    <source>
        <strain evidence="6">5CPEGH6</strain>
    </source>
</reference>
<dbReference type="RefSeq" id="WP_032135209.1">
    <property type="nucleotide sequence ID" value="NZ_AP019736.1"/>
</dbReference>
<name>A0A4Y1WY27_9BACT</name>
<dbReference type="Proteomes" id="UP000319374">
    <property type="component" value="Chromosome"/>
</dbReference>
<dbReference type="InterPro" id="IPR010998">
    <property type="entry name" value="Integrase_recombinase_N"/>
</dbReference>
<protein>
    <submittedName>
        <fullName evidence="5">Tyrosine recombinase</fullName>
    </submittedName>
</protein>
<dbReference type="Pfam" id="PF13102">
    <property type="entry name" value="Phage_int_SAM_5"/>
    <property type="match status" value="1"/>
</dbReference>
<keyword evidence="6" id="KW-1185">Reference proteome</keyword>
<evidence type="ECO:0000313" key="5">
    <source>
        <dbReference type="EMBL" id="BBL05675.1"/>
    </source>
</evidence>
<dbReference type="OrthoDB" id="1493636at2"/>
<dbReference type="GO" id="GO:0015074">
    <property type="term" value="P:DNA integration"/>
    <property type="evidence" value="ECO:0007669"/>
    <property type="project" value="InterPro"/>
</dbReference>
<evidence type="ECO:0000259" key="4">
    <source>
        <dbReference type="PROSITE" id="PS51898"/>
    </source>
</evidence>
<dbReference type="PROSITE" id="PS51898">
    <property type="entry name" value="TYR_RECOMBINASE"/>
    <property type="match status" value="1"/>
</dbReference>
<dbReference type="EMBL" id="AP019736">
    <property type="protein sequence ID" value="BBL05675.1"/>
    <property type="molecule type" value="Genomic_DNA"/>
</dbReference>
<dbReference type="GeneID" id="98672287"/>
<evidence type="ECO:0000313" key="6">
    <source>
        <dbReference type="Proteomes" id="UP000319374"/>
    </source>
</evidence>
<evidence type="ECO:0000256" key="2">
    <source>
        <dbReference type="ARBA" id="ARBA00023125"/>
    </source>
</evidence>
<sequence length="407" mass="46040">MEQMDVRVAFYLKKSETNADGCCPVMARLTVGNHSEAAFSAKMSVPVSSWESGRATGKSAATREINRKLDELRASALAIYKEQSAIREVVTAEEVRDLLLGKASGQTTLLGYFQTFIEHFEKRVGVNREKDTLRSYRYARNCVSAFLQTQYKLSDIPFAALDRSFIDRYDLYLRTERRIAPGTIVLLTTKLNTIVGEAVAEGIITADPFAGYEPKRPERVQKYLTADELHRLMTTPLHHPTLYQTRDLFLFSCYTGIPYGDMCRLSEDDLEIAEDGEVWIKTTRKKTKIDYELPLLDIPLRILDKYRGIAPEGKLLPMYGNTTLNRALKRIASICGIEKRLVFHCGRHTYATEITLSQGVPLETVSKMLGHTRIDTTQIYAKVTDDKIGADTQNLDKKLAERFSIAL</sequence>
<dbReference type="Pfam" id="PF00589">
    <property type="entry name" value="Phage_integrase"/>
    <property type="match status" value="1"/>
</dbReference>
<dbReference type="Gene3D" id="1.10.443.10">
    <property type="entry name" value="Intergrase catalytic core"/>
    <property type="match status" value="1"/>
</dbReference>
<dbReference type="CDD" id="cd01185">
    <property type="entry name" value="INTN1_C_like"/>
    <property type="match status" value="1"/>
</dbReference>
<dbReference type="InterPro" id="IPR050090">
    <property type="entry name" value="Tyrosine_recombinase_XerCD"/>
</dbReference>
<dbReference type="PANTHER" id="PTHR30349:SF64">
    <property type="entry name" value="PROPHAGE INTEGRASE INTD-RELATED"/>
    <property type="match status" value="1"/>
</dbReference>
<dbReference type="AlphaFoldDB" id="A0A4Y1WY27"/>
<dbReference type="GO" id="GO:0003677">
    <property type="term" value="F:DNA binding"/>
    <property type="evidence" value="ECO:0007669"/>
    <property type="project" value="UniProtKB-KW"/>
</dbReference>
<accession>A0A4Y1WY27</accession>
<evidence type="ECO:0000256" key="3">
    <source>
        <dbReference type="ARBA" id="ARBA00023172"/>
    </source>
</evidence>
<dbReference type="Gene3D" id="1.10.150.130">
    <property type="match status" value="1"/>
</dbReference>
<dbReference type="InterPro" id="IPR002104">
    <property type="entry name" value="Integrase_catalytic"/>
</dbReference>
<dbReference type="GO" id="GO:0006310">
    <property type="term" value="P:DNA recombination"/>
    <property type="evidence" value="ECO:0007669"/>
    <property type="project" value="UniProtKB-KW"/>
</dbReference>
<dbReference type="KEGG" id="ada:A5CPEGH6_03130"/>
<organism evidence="5 6">
    <name type="scientific">Alistipes dispar</name>
    <dbReference type="NCBI Taxonomy" id="2585119"/>
    <lineage>
        <taxon>Bacteria</taxon>
        <taxon>Pseudomonadati</taxon>
        <taxon>Bacteroidota</taxon>
        <taxon>Bacteroidia</taxon>
        <taxon>Bacteroidales</taxon>
        <taxon>Rikenellaceae</taxon>
        <taxon>Alistipes</taxon>
    </lineage>
</organism>
<feature type="domain" description="Tyr recombinase" evidence="4">
    <location>
        <begin position="219"/>
        <end position="393"/>
    </location>
</feature>
<dbReference type="Pfam" id="PF17293">
    <property type="entry name" value="Arm-DNA-bind_5"/>
    <property type="match status" value="1"/>
</dbReference>